<dbReference type="InterPro" id="IPR000169">
    <property type="entry name" value="Pept_cys_AS"/>
</dbReference>
<feature type="active site" evidence="15 16">
    <location>
        <position position="1098"/>
    </location>
</feature>
<dbReference type="SUPFAM" id="SSF103506">
    <property type="entry name" value="Mitochondrial carrier"/>
    <property type="match status" value="1"/>
</dbReference>
<evidence type="ECO:0000313" key="22">
    <source>
        <dbReference type="EMBL" id="KRX45213.1"/>
    </source>
</evidence>
<dbReference type="PROSITE" id="PS00018">
    <property type="entry name" value="EF_HAND_1"/>
    <property type="match status" value="2"/>
</dbReference>
<dbReference type="PROSITE" id="PS50203">
    <property type="entry name" value="CALPAIN_CAT"/>
    <property type="match status" value="1"/>
</dbReference>
<evidence type="ECO:0000256" key="1">
    <source>
        <dbReference type="ARBA" id="ARBA00004448"/>
    </source>
</evidence>
<dbReference type="PROSITE" id="PS00139">
    <property type="entry name" value="THIOL_PROTEASE_CYS"/>
    <property type="match status" value="1"/>
</dbReference>
<evidence type="ECO:0000256" key="9">
    <source>
        <dbReference type="ARBA" id="ARBA00022801"/>
    </source>
</evidence>
<evidence type="ECO:0000256" key="5">
    <source>
        <dbReference type="ARBA" id="ARBA00022670"/>
    </source>
</evidence>
<dbReference type="GO" id="GO:0005743">
    <property type="term" value="C:mitochondrial inner membrane"/>
    <property type="evidence" value="ECO:0007669"/>
    <property type="project" value="UniProtKB-SubCell"/>
</dbReference>
<feature type="compositionally biased region" description="Gly residues" evidence="18">
    <location>
        <begin position="698"/>
        <end position="725"/>
    </location>
</feature>
<accession>A0A0V0U1X6</accession>
<dbReference type="InterPro" id="IPR002048">
    <property type="entry name" value="EF_hand_dom"/>
</dbReference>
<keyword evidence="14 17" id="KW-0472">Membrane</keyword>
<dbReference type="InterPro" id="IPR033883">
    <property type="entry name" value="C2_III"/>
</dbReference>
<evidence type="ECO:0000256" key="10">
    <source>
        <dbReference type="ARBA" id="ARBA00022807"/>
    </source>
</evidence>
<dbReference type="InterPro" id="IPR022682">
    <property type="entry name" value="Calpain_domain_III"/>
</dbReference>
<dbReference type="FunFam" id="3.90.70.10:FF:000114">
    <property type="entry name" value="Calpain a"/>
    <property type="match status" value="1"/>
</dbReference>
<dbReference type="Pfam" id="PF01067">
    <property type="entry name" value="Calpain_III"/>
    <property type="match status" value="1"/>
</dbReference>
<evidence type="ECO:0000256" key="12">
    <source>
        <dbReference type="ARBA" id="ARBA00022989"/>
    </source>
</evidence>
<evidence type="ECO:0000256" key="6">
    <source>
        <dbReference type="ARBA" id="ARBA00022692"/>
    </source>
</evidence>
<dbReference type="InterPro" id="IPR022684">
    <property type="entry name" value="Calpain_cysteine_protease"/>
</dbReference>
<dbReference type="Gene3D" id="1.50.40.10">
    <property type="entry name" value="Mitochondrial carrier domain"/>
    <property type="match status" value="1"/>
</dbReference>
<dbReference type="Pfam" id="PF00648">
    <property type="entry name" value="Peptidase_C2"/>
    <property type="match status" value="1"/>
</dbReference>
<keyword evidence="5 16" id="KW-0645">Protease</keyword>
<dbReference type="PANTHER" id="PTHR10183:SF419">
    <property type="entry name" value="CALPAIN CLP-1"/>
    <property type="match status" value="1"/>
</dbReference>
<dbReference type="Pfam" id="PF00153">
    <property type="entry name" value="Mito_carr"/>
    <property type="match status" value="3"/>
</dbReference>
<gene>
    <name evidence="22" type="primary">clp-1</name>
    <name evidence="22" type="ORF">T05_4128</name>
</gene>
<dbReference type="SMART" id="SM00230">
    <property type="entry name" value="CysPc"/>
    <property type="match status" value="1"/>
</dbReference>
<dbReference type="GO" id="GO:0006508">
    <property type="term" value="P:proteolysis"/>
    <property type="evidence" value="ECO:0007669"/>
    <property type="project" value="UniProtKB-KW"/>
</dbReference>
<evidence type="ECO:0000256" key="14">
    <source>
        <dbReference type="ARBA" id="ARBA00023136"/>
    </source>
</evidence>
<sequence length="1380" mass="153011">MSQRSAQLSKGPDVEKHTKNDPLEHSRGTGVKVLPTHFYPLSEEQENRFRDIYNKLDLDRDGKVNIRDLIYALNQRMPTVQHRHSYAMNLMEEANKKHGESLSFADFVHYMLEHEQRLTLVFNDCDRNQDGILDSVEIKNYFVELGMPISDTQAQKIVEKMDTVNKEGIGLDEFLDYFMFYPCSYPSDIVNHWRHNLRFDIGEDSLIPEDFSEYEFRLGAWWQHLVAGATAGTVSRSCTAPLDRLKVFLQVHATAENNVRFTTGFKMLLKEGGLKGMWRGNGVNVKSFLKFNSESSHELSLLERFLAGSLAGSAAQTLIYPLEVLKTRLALRKTGQMNQGILHAFQQIYRKEGIHAFYRGYVPNLIGIIPYAGIDLAVYEYSDILSLQTLKAWYMRKHPECDDPSPLVLMACGTLSSICGQLTSYPLALVRTRLQAHAKSPTCQPETMSEHFRYILQTEGFFGLYRGLTPNFLKVLPSVCISYVVYETVRKRLGATMTISYLCDVCLKMNSYHLKLPYSRAIKHVYLKIFSCLLFFHESFMFQAAGQILKTMAYYDGRGYGDDHDYRYADEYDDEEESEECQQVIVSPDEFGGLIGNIASNIMKGGDAGGVLGGLAGQLIGGKGRSHGGGYSGGDSYDRGGGDGGGGHGSGFDHVISGLKKKDIGNAIGGLFSGGKGKDIGNILGGLLGRKKDKHGSGSSGGGGSSYDGGSGDYHGGDGGHGGGYSGGGGDQISGLIGSLIRGKKGKAISGVIGSILGGHGGPGHRGEGANIPVDQLKGGLIETVSHFIGLGAHRFFGIDPETGRILGAIAGNLIFGLGGKDNVLGQIGKIILDNIISGKFKRKVEPFIPRDPTPVPRPVVPGPGPPPGLAQDFYALRDECLQTKTLFEDSQFPASMSSLFFSRRSFENVEWMRPGEFCQEPQLFVEGHSRFDVIQGELGDCWLLAAAAALTMRDELFYRVVPPDQSFTENYAGIFHFQFWRYDKWIDVVIDDRLPVRNGKLLYMHSQSNQEFWSALLEKAYAKLHGSYEALKGGTTSEALEDFTGGLTELIDLHDPPRNIMAMVFKAFELGSLMGCSIDADPNIWEARLPNGLVKGHAYSITGVKMLDTNYGEKVALVRMRNPWGSAQEWNGAWSDQSSEWRSVPDSVKQEIELRVAHDGEFWFVFLFLTEFISFAMTLFLGFNLPLCRMCFDDFLRNFEKLEICNLGPEVMAEIAEMTGHVSHGEKWNTSVHHGAWLQGQSAGGCKNFPRTFAMNPQYGICLTDADPNDQDDLCTCVFGVLQKYRRELRCKGVDVLPIGFAVFEADSNDSPLNWSQLANMKSCARSPVFINVREVCGRFRLPPGNYVLIPSTYQPNEEGEFMVRIFTTGLLESQPLQG</sequence>
<dbReference type="Gene3D" id="2.60.120.380">
    <property type="match status" value="1"/>
</dbReference>
<dbReference type="PANTHER" id="PTHR10183">
    <property type="entry name" value="CALPAIN"/>
    <property type="match status" value="1"/>
</dbReference>
<evidence type="ECO:0000259" key="20">
    <source>
        <dbReference type="PROSITE" id="PS50203"/>
    </source>
</evidence>
<dbReference type="EMBL" id="JYDJ01000080">
    <property type="protein sequence ID" value="KRX45213.1"/>
    <property type="molecule type" value="Genomic_DNA"/>
</dbReference>
<evidence type="ECO:0000256" key="11">
    <source>
        <dbReference type="ARBA" id="ARBA00022837"/>
    </source>
</evidence>
<protein>
    <submittedName>
        <fullName evidence="22">Calpain clp-1</fullName>
    </submittedName>
</protein>
<dbReference type="SMART" id="SM00720">
    <property type="entry name" value="calpain_III"/>
    <property type="match status" value="1"/>
</dbReference>
<evidence type="ECO:0000256" key="16">
    <source>
        <dbReference type="PROSITE-ProRule" id="PRU00239"/>
    </source>
</evidence>
<feature type="compositionally biased region" description="Basic and acidic residues" evidence="18">
    <location>
        <begin position="12"/>
        <end position="27"/>
    </location>
</feature>
<feature type="active site" evidence="15 16">
    <location>
        <position position="1123"/>
    </location>
</feature>
<keyword evidence="8" id="KW-0999">Mitochondrion inner membrane</keyword>
<evidence type="ECO:0000256" key="17">
    <source>
        <dbReference type="PROSITE-ProRule" id="PRU00282"/>
    </source>
</evidence>
<evidence type="ECO:0000256" key="4">
    <source>
        <dbReference type="ARBA" id="ARBA00022448"/>
    </source>
</evidence>
<dbReference type="InterPro" id="IPR023395">
    <property type="entry name" value="MCP_dom_sf"/>
</dbReference>
<dbReference type="InterPro" id="IPR038765">
    <property type="entry name" value="Papain-like_cys_pep_sf"/>
</dbReference>
<reference evidence="22 23" key="1">
    <citation type="submission" date="2015-01" db="EMBL/GenBank/DDBJ databases">
        <title>Evolution of Trichinella species and genotypes.</title>
        <authorList>
            <person name="Korhonen P.K."/>
            <person name="Edoardo P."/>
            <person name="Giuseppe L.R."/>
            <person name="Gasser R.B."/>
        </authorList>
    </citation>
    <scope>NUCLEOTIDE SEQUENCE [LARGE SCALE GENOMIC DNA]</scope>
    <source>
        <strain evidence="22">ISS417</strain>
    </source>
</reference>
<keyword evidence="10 16" id="KW-0788">Thiol protease</keyword>
<keyword evidence="6 17" id="KW-0812">Transmembrane</keyword>
<evidence type="ECO:0000256" key="8">
    <source>
        <dbReference type="ARBA" id="ARBA00022792"/>
    </source>
</evidence>
<dbReference type="InterPro" id="IPR018247">
    <property type="entry name" value="EF_Hand_1_Ca_BS"/>
</dbReference>
<dbReference type="SUPFAM" id="SSF49758">
    <property type="entry name" value="Calpain large subunit, middle domain (domain III)"/>
    <property type="match status" value="1"/>
</dbReference>
<evidence type="ECO:0000256" key="19">
    <source>
        <dbReference type="SAM" id="Phobius"/>
    </source>
</evidence>
<dbReference type="CDD" id="cd00044">
    <property type="entry name" value="CysPc"/>
    <property type="match status" value="1"/>
</dbReference>
<keyword evidence="7" id="KW-0677">Repeat</keyword>
<dbReference type="SUPFAM" id="SSF54001">
    <property type="entry name" value="Cysteine proteinases"/>
    <property type="match status" value="1"/>
</dbReference>
<proteinExistence type="inferred from homology"/>
<dbReference type="GO" id="GO:0004198">
    <property type="term" value="F:calcium-dependent cysteine-type endopeptidase activity"/>
    <property type="evidence" value="ECO:0007669"/>
    <property type="project" value="InterPro"/>
</dbReference>
<evidence type="ECO:0000256" key="7">
    <source>
        <dbReference type="ARBA" id="ARBA00022737"/>
    </source>
</evidence>
<dbReference type="InterPro" id="IPR036213">
    <property type="entry name" value="Calpain_III_sf"/>
</dbReference>
<dbReference type="Proteomes" id="UP000055048">
    <property type="component" value="Unassembled WGS sequence"/>
</dbReference>
<feature type="active site" evidence="15 16">
    <location>
        <position position="942"/>
    </location>
</feature>
<keyword evidence="4" id="KW-0813">Transport</keyword>
<evidence type="ECO:0000256" key="18">
    <source>
        <dbReference type="SAM" id="MobiDB-lite"/>
    </source>
</evidence>
<keyword evidence="9 16" id="KW-0378">Hydrolase</keyword>
<comment type="subcellular location">
    <subcellularLocation>
        <location evidence="1">Mitochondrion inner membrane</location>
        <topology evidence="1">Multi-pass membrane protein</topology>
    </subcellularLocation>
</comment>
<dbReference type="FunFam" id="2.60.120.380:FF:000002">
    <property type="entry name" value="calpain-3 isoform X1"/>
    <property type="match status" value="1"/>
</dbReference>
<dbReference type="PROSITE" id="PS50222">
    <property type="entry name" value="EF_HAND_2"/>
    <property type="match status" value="2"/>
</dbReference>
<feature type="repeat" description="Solcar" evidence="17">
    <location>
        <begin position="299"/>
        <end position="385"/>
    </location>
</feature>
<dbReference type="SUPFAM" id="SSF47473">
    <property type="entry name" value="EF-hand"/>
    <property type="match status" value="1"/>
</dbReference>
<keyword evidence="13" id="KW-0496">Mitochondrion</keyword>
<dbReference type="InterPro" id="IPR022683">
    <property type="entry name" value="Calpain_III"/>
</dbReference>
<dbReference type="STRING" id="144512.A0A0V0U1X6"/>
<feature type="domain" description="EF-hand" evidence="21">
    <location>
        <begin position="113"/>
        <end position="148"/>
    </location>
</feature>
<evidence type="ECO:0000313" key="23">
    <source>
        <dbReference type="Proteomes" id="UP000055048"/>
    </source>
</evidence>
<feature type="region of interest" description="Disordered" evidence="18">
    <location>
        <begin position="626"/>
        <end position="649"/>
    </location>
</feature>
<keyword evidence="23" id="KW-1185">Reference proteome</keyword>
<dbReference type="InterPro" id="IPR011992">
    <property type="entry name" value="EF-hand-dom_pair"/>
</dbReference>
<dbReference type="GO" id="GO:0005509">
    <property type="term" value="F:calcium ion binding"/>
    <property type="evidence" value="ECO:0007669"/>
    <property type="project" value="InterPro"/>
</dbReference>
<evidence type="ECO:0000259" key="21">
    <source>
        <dbReference type="PROSITE" id="PS50222"/>
    </source>
</evidence>
<feature type="domain" description="EF-hand" evidence="21">
    <location>
        <begin position="44"/>
        <end position="79"/>
    </location>
</feature>
<feature type="region of interest" description="Disordered" evidence="18">
    <location>
        <begin position="692"/>
        <end position="725"/>
    </location>
</feature>
<organism evidence="22 23">
    <name type="scientific">Trichinella murrelli</name>
    <dbReference type="NCBI Taxonomy" id="144512"/>
    <lineage>
        <taxon>Eukaryota</taxon>
        <taxon>Metazoa</taxon>
        <taxon>Ecdysozoa</taxon>
        <taxon>Nematoda</taxon>
        <taxon>Enoplea</taxon>
        <taxon>Dorylaimia</taxon>
        <taxon>Trichinellida</taxon>
        <taxon>Trichinellidae</taxon>
        <taxon>Trichinella</taxon>
    </lineage>
</organism>
<evidence type="ECO:0000256" key="13">
    <source>
        <dbReference type="ARBA" id="ARBA00023128"/>
    </source>
</evidence>
<keyword evidence="12 19" id="KW-1133">Transmembrane helix</keyword>
<evidence type="ECO:0000256" key="3">
    <source>
        <dbReference type="ARBA" id="ARBA00007623"/>
    </source>
</evidence>
<comment type="caution">
    <text evidence="22">The sequence shown here is derived from an EMBL/GenBank/DDBJ whole genome shotgun (WGS) entry which is preliminary data.</text>
</comment>
<feature type="transmembrane region" description="Helical" evidence="19">
    <location>
        <begin position="1163"/>
        <end position="1188"/>
    </location>
</feature>
<dbReference type="FunFam" id="1.50.40.10:FF:000003">
    <property type="entry name" value="Putative calcium-binding mitochondrial carrier protein scamc-2"/>
    <property type="match status" value="1"/>
</dbReference>
<keyword evidence="11" id="KW-0106">Calcium</keyword>
<dbReference type="CDD" id="cd00214">
    <property type="entry name" value="Calpain_III"/>
    <property type="match status" value="1"/>
</dbReference>
<evidence type="ECO:0000256" key="2">
    <source>
        <dbReference type="ARBA" id="ARBA00006375"/>
    </source>
</evidence>
<dbReference type="OrthoDB" id="424753at2759"/>
<dbReference type="Gene3D" id="3.90.70.10">
    <property type="entry name" value="Cysteine proteinases"/>
    <property type="match status" value="1"/>
</dbReference>
<evidence type="ECO:0000256" key="15">
    <source>
        <dbReference type="PIRSR" id="PIRSR622684-1"/>
    </source>
</evidence>
<comment type="similarity">
    <text evidence="2">Belongs to the mitochondrial carrier (TC 2.A.29) family.</text>
</comment>
<dbReference type="PRINTS" id="PR00704">
    <property type="entry name" value="CALPAIN"/>
</dbReference>
<feature type="repeat" description="Solcar" evidence="17">
    <location>
        <begin position="404"/>
        <end position="492"/>
    </location>
</feature>
<name>A0A0V0U1X6_9BILA</name>
<dbReference type="PROSITE" id="PS50920">
    <property type="entry name" value="SOLCAR"/>
    <property type="match status" value="2"/>
</dbReference>
<dbReference type="Gene3D" id="1.10.238.10">
    <property type="entry name" value="EF-hand"/>
    <property type="match status" value="2"/>
</dbReference>
<dbReference type="Pfam" id="PF13499">
    <property type="entry name" value="EF-hand_7"/>
    <property type="match status" value="1"/>
</dbReference>
<comment type="similarity">
    <text evidence="3">Belongs to the peptidase C2 family.</text>
</comment>
<feature type="domain" description="Calpain catalytic" evidence="20">
    <location>
        <begin position="887"/>
        <end position="1167"/>
    </location>
</feature>
<feature type="region of interest" description="Disordered" evidence="18">
    <location>
        <begin position="1"/>
        <end position="29"/>
    </location>
</feature>
<dbReference type="InterPro" id="IPR001300">
    <property type="entry name" value="Peptidase_C2_calpain_cat"/>
</dbReference>
<dbReference type="InterPro" id="IPR018108">
    <property type="entry name" value="MCP_transmembrane"/>
</dbReference>